<dbReference type="Gene3D" id="3.90.79.10">
    <property type="entry name" value="Nucleoside Triphosphate Pyrophosphohydrolase"/>
    <property type="match status" value="1"/>
</dbReference>
<evidence type="ECO:0000256" key="6">
    <source>
        <dbReference type="ARBA" id="ARBA00022842"/>
    </source>
</evidence>
<dbReference type="GO" id="GO:0044716">
    <property type="term" value="F:8-oxo-GDP phosphatase activity"/>
    <property type="evidence" value="ECO:0007669"/>
    <property type="project" value="TreeGrafter"/>
</dbReference>
<proteinExistence type="inferred from homology"/>
<evidence type="ECO:0000256" key="5">
    <source>
        <dbReference type="ARBA" id="ARBA00022801"/>
    </source>
</evidence>
<dbReference type="GO" id="GO:0046872">
    <property type="term" value="F:metal ion binding"/>
    <property type="evidence" value="ECO:0007669"/>
    <property type="project" value="UniProtKB-KW"/>
</dbReference>
<organism evidence="9 10">
    <name type="scientific">Atractosteus spatula</name>
    <name type="common">Alligator gar</name>
    <name type="synonym">Lepisosteus spatula</name>
    <dbReference type="NCBI Taxonomy" id="7917"/>
    <lineage>
        <taxon>Eukaryota</taxon>
        <taxon>Metazoa</taxon>
        <taxon>Chordata</taxon>
        <taxon>Craniata</taxon>
        <taxon>Vertebrata</taxon>
        <taxon>Euteleostomi</taxon>
        <taxon>Actinopterygii</taxon>
        <taxon>Neopterygii</taxon>
        <taxon>Holostei</taxon>
        <taxon>Semionotiformes</taxon>
        <taxon>Lepisosteidae</taxon>
        <taxon>Atractosteus</taxon>
    </lineage>
</organism>
<comment type="cofactor">
    <cofactor evidence="1">
        <name>Mn(2+)</name>
        <dbReference type="ChEBI" id="CHEBI:29035"/>
    </cofactor>
</comment>
<keyword evidence="4" id="KW-0479">Metal-binding</keyword>
<comment type="cofactor">
    <cofactor evidence="2">
        <name>Mg(2+)</name>
        <dbReference type="ChEBI" id="CHEBI:18420"/>
    </cofactor>
</comment>
<dbReference type="GO" id="GO:0044715">
    <property type="term" value="F:8-oxo-dGDP phosphatase activity"/>
    <property type="evidence" value="ECO:0007669"/>
    <property type="project" value="TreeGrafter"/>
</dbReference>
<feature type="non-terminal residue" evidence="9">
    <location>
        <position position="330"/>
    </location>
</feature>
<dbReference type="PROSITE" id="PS00893">
    <property type="entry name" value="NUDIX_BOX"/>
    <property type="match status" value="1"/>
</dbReference>
<dbReference type="PANTHER" id="PTHR22769">
    <property type="entry name" value="MUTT/NUDIX HYDROLASE"/>
    <property type="match status" value="1"/>
</dbReference>
<dbReference type="PROSITE" id="PS51462">
    <property type="entry name" value="NUDIX"/>
    <property type="match status" value="1"/>
</dbReference>
<dbReference type="InterPro" id="IPR000086">
    <property type="entry name" value="NUDIX_hydrolase_dom"/>
</dbReference>
<comment type="similarity">
    <text evidence="3">Belongs to the Nudix hydrolase family.</text>
</comment>
<evidence type="ECO:0000256" key="7">
    <source>
        <dbReference type="ARBA" id="ARBA00023211"/>
    </source>
</evidence>
<evidence type="ECO:0000256" key="1">
    <source>
        <dbReference type="ARBA" id="ARBA00001936"/>
    </source>
</evidence>
<feature type="domain" description="Nudix hydrolase" evidence="8">
    <location>
        <begin position="43"/>
        <end position="168"/>
    </location>
</feature>
<keyword evidence="7" id="KW-0464">Manganese</keyword>
<evidence type="ECO:0000259" key="8">
    <source>
        <dbReference type="PROSITE" id="PS51462"/>
    </source>
</evidence>
<dbReference type="Pfam" id="PF00293">
    <property type="entry name" value="NUDIX"/>
    <property type="match status" value="1"/>
</dbReference>
<evidence type="ECO:0000256" key="2">
    <source>
        <dbReference type="ARBA" id="ARBA00001946"/>
    </source>
</evidence>
<dbReference type="Proteomes" id="UP000736164">
    <property type="component" value="Unassembled WGS sequence"/>
</dbReference>
<keyword evidence="5" id="KW-0378">Hydrolase</keyword>
<sequence>SPAMGSAHRTVEDELGKILSGEGSPVQRFDSAPDLHSVAIRKTTCYIVCGVIFNEKNEVLMMQEAKPECHGQWYLPAGRMEENESIVEGMRREVREETGLECDPVTLLLVQENGPRWIRFTFLARATGGMIKTEAEADSESLQARWWDRLSLLPLRARDILPLIEAGLRYKEEQWFPPTLPVDIPCHLLCQRLILTFTDSSNHLWLLLGIQDDLHLPVTVSGIGPAERSRNLTWAIRRLVRECMPFSQITSKTLGVFGLQHHGRDPGKTDGICFNVLVSIEHTSETASTGNPPVLESDKFQWHKVENQDLKAQLEQRQDSRSVVPIHSIF</sequence>
<dbReference type="InterPro" id="IPR015797">
    <property type="entry name" value="NUDIX_hydrolase-like_dom_sf"/>
</dbReference>
<dbReference type="InterPro" id="IPR042970">
    <property type="entry name" value="NUDT18_NUDIX"/>
</dbReference>
<comment type="caution">
    <text evidence="9">The sequence shown here is derived from an EMBL/GenBank/DDBJ whole genome shotgun (WGS) entry which is preliminary data.</text>
</comment>
<dbReference type="PANTHER" id="PTHR22769:SF56">
    <property type="entry name" value="8-OXO-DGDP PHOSPHATASE NUDT18"/>
    <property type="match status" value="1"/>
</dbReference>
<accession>A0A8J7NXD9</accession>
<dbReference type="CDD" id="cd04671">
    <property type="entry name" value="NUDIX_8DGDPP_Nudt18"/>
    <property type="match status" value="1"/>
</dbReference>
<protein>
    <submittedName>
        <fullName evidence="9">NUD18 phosphatase</fullName>
    </submittedName>
</protein>
<evidence type="ECO:0000256" key="4">
    <source>
        <dbReference type="ARBA" id="ARBA00022723"/>
    </source>
</evidence>
<evidence type="ECO:0000313" key="10">
    <source>
        <dbReference type="Proteomes" id="UP000736164"/>
    </source>
</evidence>
<evidence type="ECO:0000313" key="9">
    <source>
        <dbReference type="EMBL" id="MBN3321320.1"/>
    </source>
</evidence>
<gene>
    <name evidence="9" type="primary">Nudt18</name>
    <name evidence="9" type="ORF">GTO95_0014528</name>
</gene>
<keyword evidence="6" id="KW-0460">Magnesium</keyword>
<keyword evidence="10" id="KW-1185">Reference proteome</keyword>
<dbReference type="SUPFAM" id="SSF55811">
    <property type="entry name" value="Nudix"/>
    <property type="match status" value="1"/>
</dbReference>
<dbReference type="AlphaFoldDB" id="A0A8J7NXD9"/>
<name>A0A8J7NXD9_ATRSP</name>
<feature type="non-terminal residue" evidence="9">
    <location>
        <position position="1"/>
    </location>
</feature>
<evidence type="ECO:0000256" key="3">
    <source>
        <dbReference type="ARBA" id="ARBA00005582"/>
    </source>
</evidence>
<dbReference type="EMBL" id="JAAWVO010054658">
    <property type="protein sequence ID" value="MBN3321320.1"/>
    <property type="molecule type" value="Genomic_DNA"/>
</dbReference>
<dbReference type="InterPro" id="IPR020084">
    <property type="entry name" value="NUDIX_hydrolase_CS"/>
</dbReference>
<reference evidence="9" key="1">
    <citation type="journal article" date="2021" name="Cell">
        <title>Tracing the genetic footprints of vertebrate landing in non-teleost ray-finned fishes.</title>
        <authorList>
            <person name="Bi X."/>
            <person name="Wang K."/>
            <person name="Yang L."/>
            <person name="Pan H."/>
            <person name="Jiang H."/>
            <person name="Wei Q."/>
            <person name="Fang M."/>
            <person name="Yu H."/>
            <person name="Zhu C."/>
            <person name="Cai Y."/>
            <person name="He Y."/>
            <person name="Gan X."/>
            <person name="Zeng H."/>
            <person name="Yu D."/>
            <person name="Zhu Y."/>
            <person name="Jiang H."/>
            <person name="Qiu Q."/>
            <person name="Yang H."/>
            <person name="Zhang Y.E."/>
            <person name="Wang W."/>
            <person name="Zhu M."/>
            <person name="He S."/>
            <person name="Zhang G."/>
        </authorList>
    </citation>
    <scope>NUCLEOTIDE SEQUENCE</scope>
    <source>
        <strain evidence="9">Allg_001</strain>
    </source>
</reference>